<sequence length="271" mass="30945">MSYPHPSQDDPLLRSYQTGGRSVEAPTIRHDDDIPRSWWYGNARLRPNIGLTNSYEYSFCGAVHESIKQLRTTVVVLSLATIFLLLWTWLWHLIMLQWTRLILSVYLAFLAFLLGLSDALLLSSPIRSSVNTNNGDDEHSFASGVTEGTAWTTYRGMETRQMLEDYFGVVFHPVGRPALLFFMASLCWSLKGLLEALLGLSYFLVAVALIYLSRESEFRKDYYPAAFLEVEPHPRTPIIHRTGQHGFSRHAWTSVEKNNRSGEKQSLLDNQ</sequence>
<reference evidence="2 3" key="1">
    <citation type="journal article" date="2015" name="Plant Cell">
        <title>Oil accumulation by the oleaginous diatom Fistulifera solaris as revealed by the genome and transcriptome.</title>
        <authorList>
            <person name="Tanaka T."/>
            <person name="Maeda Y."/>
            <person name="Veluchamy A."/>
            <person name="Tanaka M."/>
            <person name="Abida H."/>
            <person name="Marechal E."/>
            <person name="Bowler C."/>
            <person name="Muto M."/>
            <person name="Sunaga Y."/>
            <person name="Tanaka M."/>
            <person name="Yoshino T."/>
            <person name="Taniguchi T."/>
            <person name="Fukuda Y."/>
            <person name="Nemoto M."/>
            <person name="Matsumoto M."/>
            <person name="Wong P.S."/>
            <person name="Aburatani S."/>
            <person name="Fujibuchi W."/>
        </authorList>
    </citation>
    <scope>NUCLEOTIDE SEQUENCE [LARGE SCALE GENOMIC DNA]</scope>
    <source>
        <strain evidence="2 3">JPCC DA0580</strain>
    </source>
</reference>
<feature type="transmembrane region" description="Helical" evidence="1">
    <location>
        <begin position="192"/>
        <end position="212"/>
    </location>
</feature>
<keyword evidence="1" id="KW-1133">Transmembrane helix</keyword>
<feature type="transmembrane region" description="Helical" evidence="1">
    <location>
        <begin position="74"/>
        <end position="95"/>
    </location>
</feature>
<accession>A0A1Z5KHV9</accession>
<proteinExistence type="predicted"/>
<dbReference type="InParanoid" id="A0A1Z5KHV9"/>
<protein>
    <submittedName>
        <fullName evidence="2">Uncharacterized protein</fullName>
    </submittedName>
</protein>
<evidence type="ECO:0000313" key="3">
    <source>
        <dbReference type="Proteomes" id="UP000198406"/>
    </source>
</evidence>
<feature type="transmembrane region" description="Helical" evidence="1">
    <location>
        <begin position="166"/>
        <end position="186"/>
    </location>
</feature>
<keyword evidence="3" id="KW-1185">Reference proteome</keyword>
<evidence type="ECO:0000256" key="1">
    <source>
        <dbReference type="SAM" id="Phobius"/>
    </source>
</evidence>
<organism evidence="2 3">
    <name type="scientific">Fistulifera solaris</name>
    <name type="common">Oleaginous diatom</name>
    <dbReference type="NCBI Taxonomy" id="1519565"/>
    <lineage>
        <taxon>Eukaryota</taxon>
        <taxon>Sar</taxon>
        <taxon>Stramenopiles</taxon>
        <taxon>Ochrophyta</taxon>
        <taxon>Bacillariophyta</taxon>
        <taxon>Bacillariophyceae</taxon>
        <taxon>Bacillariophycidae</taxon>
        <taxon>Naviculales</taxon>
        <taxon>Naviculaceae</taxon>
        <taxon>Fistulifera</taxon>
    </lineage>
</organism>
<name>A0A1Z5KHV9_FISSO</name>
<comment type="caution">
    <text evidence="2">The sequence shown here is derived from an EMBL/GenBank/DDBJ whole genome shotgun (WGS) entry which is preliminary data.</text>
</comment>
<dbReference type="EMBL" id="BDSP01000233">
    <property type="protein sequence ID" value="GAX25816.1"/>
    <property type="molecule type" value="Genomic_DNA"/>
</dbReference>
<keyword evidence="1" id="KW-0472">Membrane</keyword>
<evidence type="ECO:0000313" key="2">
    <source>
        <dbReference type="EMBL" id="GAX25816.1"/>
    </source>
</evidence>
<gene>
    <name evidence="2" type="ORF">FisN_17Lh225</name>
</gene>
<dbReference type="AlphaFoldDB" id="A0A1Z5KHV9"/>
<dbReference type="Proteomes" id="UP000198406">
    <property type="component" value="Unassembled WGS sequence"/>
</dbReference>
<keyword evidence="1" id="KW-0812">Transmembrane</keyword>
<feature type="transmembrane region" description="Helical" evidence="1">
    <location>
        <begin position="101"/>
        <end position="122"/>
    </location>
</feature>
<dbReference type="OrthoDB" id="48982at2759"/>